<evidence type="ECO:0008006" key="3">
    <source>
        <dbReference type="Google" id="ProtNLM"/>
    </source>
</evidence>
<dbReference type="AlphaFoldDB" id="B1Y3Q7"/>
<reference evidence="1 2" key="1">
    <citation type="submission" date="2008-03" db="EMBL/GenBank/DDBJ databases">
        <title>Complete sequence of Leptothrix cholodnii SP-6.</title>
        <authorList>
            <consortium name="US DOE Joint Genome Institute"/>
            <person name="Copeland A."/>
            <person name="Lucas S."/>
            <person name="Lapidus A."/>
            <person name="Glavina del Rio T."/>
            <person name="Dalin E."/>
            <person name="Tice H."/>
            <person name="Bruce D."/>
            <person name="Goodwin L."/>
            <person name="Pitluck S."/>
            <person name="Chertkov O."/>
            <person name="Brettin T."/>
            <person name="Detter J.C."/>
            <person name="Han C."/>
            <person name="Kuske C.R."/>
            <person name="Schmutz J."/>
            <person name="Larimer F."/>
            <person name="Land M."/>
            <person name="Hauser L."/>
            <person name="Kyrpides N."/>
            <person name="Lykidis A."/>
            <person name="Emerson D."/>
            <person name="Richardson P."/>
        </authorList>
    </citation>
    <scope>NUCLEOTIDE SEQUENCE [LARGE SCALE GENOMIC DNA]</scope>
    <source>
        <strain evidence="2">ATCC 51168 / LMG 8142 / SP-6</strain>
    </source>
</reference>
<dbReference type="HOGENOM" id="CLU_500296_0_0_4"/>
<dbReference type="STRING" id="395495.Lcho_3506"/>
<keyword evidence="2" id="KW-1185">Reference proteome</keyword>
<evidence type="ECO:0000313" key="2">
    <source>
        <dbReference type="Proteomes" id="UP000001693"/>
    </source>
</evidence>
<proteinExistence type="predicted"/>
<dbReference type="SUPFAM" id="SSF56935">
    <property type="entry name" value="Porins"/>
    <property type="match status" value="1"/>
</dbReference>
<dbReference type="Proteomes" id="UP000001693">
    <property type="component" value="Chromosome"/>
</dbReference>
<name>B1Y3Q7_LEPCP</name>
<dbReference type="InterPro" id="IPR017467">
    <property type="entry name" value="CHP03016_PEP-CTERM"/>
</dbReference>
<dbReference type="EMBL" id="CP001013">
    <property type="protein sequence ID" value="ACB35760.1"/>
    <property type="molecule type" value="Genomic_DNA"/>
</dbReference>
<gene>
    <name evidence="1" type="ordered locus">Lcho_3506</name>
</gene>
<dbReference type="KEGG" id="lch:Lcho_3506"/>
<sequence>MLCAVVLNAAQAASAQSVVVQPAVQVRSVTTNNVSFAEAEVARSDSVLIVTPRLDVLTVNPGYRLNASLAADAVTYLGRSQADRLLPRAQADLTAQLVERWLFVDGRLSADTTAGNPFGVLEDESSTIFNRTTVYRQRISPYVERELSPRERLQLRTDHSWFQNRNAGGTDTRIDTYLLSQRASYELRPQPLGLRAEYTRDSSDYSNLPDSSVLFETARLSAMYEAAPQLVLTLTAGSDHARYSGIDQRETLRGFGLRWEPSERTSVGALVEKRFFGTGWAVNLAHRAPFLVLNADMQRRSTTYAAQVAALPAGGDVAQLLDSLLSTRITNPVERATAVQQLIAQRGLPATLASALDLFSPSAQLLNSASLSAALLGVRHTITLRGFYDRTEDLIGVNPPPLFSSNARQYGASLGMTRRLQPDATADFSLTRSRVVGFGTNAGVVTNNLSVRFGASRQLSLRTTVSAALRRQWVDSTAVTNANQTALSFGLLHRF</sequence>
<evidence type="ECO:0000313" key="1">
    <source>
        <dbReference type="EMBL" id="ACB35760.1"/>
    </source>
</evidence>
<dbReference type="NCBIfam" id="TIGR03016">
    <property type="entry name" value="pepcterm_hypo_1"/>
    <property type="match status" value="1"/>
</dbReference>
<dbReference type="eggNOG" id="ENOG502Z9WX">
    <property type="taxonomic scope" value="Bacteria"/>
</dbReference>
<accession>B1Y3Q7</accession>
<organism evidence="1 2">
    <name type="scientific">Leptothrix cholodnii (strain ATCC 51168 / LMG 8142 / SP-6)</name>
    <name type="common">Leptothrix discophora (strain SP-6)</name>
    <dbReference type="NCBI Taxonomy" id="395495"/>
    <lineage>
        <taxon>Bacteria</taxon>
        <taxon>Pseudomonadati</taxon>
        <taxon>Pseudomonadota</taxon>
        <taxon>Betaproteobacteria</taxon>
        <taxon>Burkholderiales</taxon>
        <taxon>Sphaerotilaceae</taxon>
        <taxon>Leptothrix</taxon>
    </lineage>
</organism>
<protein>
    <recommendedName>
        <fullName evidence="3">PEP-CTERM system associated protein</fullName>
    </recommendedName>
</protein>